<accession>A0A0A1UNH5</accession>
<feature type="region of interest" description="Disordered" evidence="1">
    <location>
        <begin position="191"/>
        <end position="221"/>
    </location>
</feature>
<dbReference type="HOGENOM" id="CLU_013290_0_0_1"/>
<feature type="domain" description="HAM1-like N-terminal" evidence="2">
    <location>
        <begin position="205"/>
        <end position="577"/>
    </location>
</feature>
<dbReference type="Pfam" id="PF19343">
    <property type="entry name" value="HAM1_N"/>
    <property type="match status" value="2"/>
</dbReference>
<dbReference type="SUPFAM" id="SSF55394">
    <property type="entry name" value="Bactericidal permeability-increasing protein, BPI"/>
    <property type="match status" value="1"/>
</dbReference>
<dbReference type="EMBL" id="JELW01000051">
    <property type="protein sequence ID" value="EXU96324.1"/>
    <property type="molecule type" value="Genomic_DNA"/>
</dbReference>
<gene>
    <name evidence="3" type="ORF">X797_010585</name>
</gene>
<reference evidence="3 4" key="1">
    <citation type="submission" date="2014-02" db="EMBL/GenBank/DDBJ databases">
        <title>The genome sequence of the entomopathogenic fungus Metarhizium robertsii ARSEF 2575.</title>
        <authorList>
            <person name="Giuliano Garisto Donzelli B."/>
            <person name="Roe B.A."/>
            <person name="Macmil S.L."/>
            <person name="Krasnoff S.B."/>
            <person name="Gibson D.M."/>
        </authorList>
    </citation>
    <scope>NUCLEOTIDE SEQUENCE [LARGE SCALE GENOMIC DNA]</scope>
    <source>
        <strain evidence="3 4">ARSEF 2575</strain>
    </source>
</reference>
<dbReference type="InterPro" id="IPR016024">
    <property type="entry name" value="ARM-type_fold"/>
</dbReference>
<dbReference type="AlphaFoldDB" id="A0A0A1UNH5"/>
<evidence type="ECO:0000259" key="2">
    <source>
        <dbReference type="Pfam" id="PF19343"/>
    </source>
</evidence>
<dbReference type="eggNOG" id="ENOG502SIPH">
    <property type="taxonomic scope" value="Eukaryota"/>
</dbReference>
<dbReference type="InterPro" id="IPR017943">
    <property type="entry name" value="Bactericidal_perm-incr_a/b_dom"/>
</dbReference>
<feature type="compositionally biased region" description="Basic and acidic residues" evidence="1">
    <location>
        <begin position="191"/>
        <end position="209"/>
    </location>
</feature>
<protein>
    <recommendedName>
        <fullName evidence="2">HAM1-like N-terminal domain-containing protein</fullName>
    </recommendedName>
</protein>
<evidence type="ECO:0000313" key="3">
    <source>
        <dbReference type="EMBL" id="EXU96324.1"/>
    </source>
</evidence>
<dbReference type="Proteomes" id="UP000030151">
    <property type="component" value="Unassembled WGS sequence"/>
</dbReference>
<evidence type="ECO:0000256" key="1">
    <source>
        <dbReference type="SAM" id="MobiDB-lite"/>
    </source>
</evidence>
<dbReference type="PANTHER" id="PTHR31138:SF4">
    <property type="entry name" value="DUF5923 DOMAIN-CONTAINING PROTEIN"/>
    <property type="match status" value="1"/>
</dbReference>
<comment type="caution">
    <text evidence="3">The sequence shown here is derived from an EMBL/GenBank/DDBJ whole genome shotgun (WGS) entry which is preliminary data.</text>
</comment>
<evidence type="ECO:0000313" key="4">
    <source>
        <dbReference type="Proteomes" id="UP000030151"/>
    </source>
</evidence>
<dbReference type="OrthoDB" id="5407957at2759"/>
<organism evidence="3 4">
    <name type="scientific">Metarhizium robertsii</name>
    <dbReference type="NCBI Taxonomy" id="568076"/>
    <lineage>
        <taxon>Eukaryota</taxon>
        <taxon>Fungi</taxon>
        <taxon>Dikarya</taxon>
        <taxon>Ascomycota</taxon>
        <taxon>Pezizomycotina</taxon>
        <taxon>Sordariomycetes</taxon>
        <taxon>Hypocreomycetidae</taxon>
        <taxon>Hypocreales</taxon>
        <taxon>Clavicipitaceae</taxon>
        <taxon>Metarhizium</taxon>
    </lineage>
</organism>
<feature type="domain" description="HAM1-like N-terminal" evidence="2">
    <location>
        <begin position="28"/>
        <end position="203"/>
    </location>
</feature>
<dbReference type="GO" id="GO:0008289">
    <property type="term" value="F:lipid binding"/>
    <property type="evidence" value="ECO:0007669"/>
    <property type="project" value="InterPro"/>
</dbReference>
<sequence length="741" mass="83614">MDCFGLCGSKDDDDERQPLLPQYNQDTTRQDRLHEKLHTYQMLRAMSNGYMPSNKQVIIHLRALLCAKILNPSEQSALSNSGRALIRTTRLWLQQFMDLLEQKNSKDQIQDFIWYLSKARLDVDVANVRKNMSKSKARADVSATVESLRTVVSLAMLNSDFRVFVADAATIARQVLRDTALALGDVSKEVGDKLDSPGEDMEALKKTDQDAQEPPSSEYVKDQAKDVGETAYKEAAHVGEEAYTSFSEHMNAEAKDILVNRLRNAVTNLRNRTDYSESVSTLSGILQKYLKIYLSVGSDAVDTLEGNLQNNTQVENAVHNFWLFLSSFGDGESWEKVRASFSDFAEHNRTDENLDEFVSQFVNLIQEMLSKPEFFDNVDERLDELRERLKELTSGSSMGEDASNLLRSIQQALQSTAEDKDVKNMTSASLRLVHILFPSGEMGNPDLVRDCVNTFIPLLVQAVQYIPIPRLEVSTPAMDLLMENLILEPGQTVNSSSFLPYNLQFSSRNDIDITKSPFGTSSSVASLVTIKLAGMSIAADDLGYWLRLHSGLLRFVDEGLTSFHLDHRGIDVTLDVEIGRERLEELVTLRSVHVKVHHLEYSLRKSKFSCIAWLLKPFIRPLLRKVLETQISSAIDEGLRTLNRELVFARERLRATRVCNPGDLWTFIRAVAARLVPPPDPDIHTRVGVEPGKGVFRGRYAPGSLVKVWEEEARDAEQNIFEYRQDGWRNGIFDVQTTPVA</sequence>
<dbReference type="Gene3D" id="3.15.10.10">
    <property type="entry name" value="Bactericidal permeability-increasing protein, domain 1"/>
    <property type="match status" value="1"/>
</dbReference>
<dbReference type="PANTHER" id="PTHR31138">
    <property type="entry name" value="CHROMOSOME 19, WHOLE GENOME SHOTGUN SEQUENCE"/>
    <property type="match status" value="1"/>
</dbReference>
<name>A0A0A1UNH5_9HYPO</name>
<dbReference type="SUPFAM" id="SSF48371">
    <property type="entry name" value="ARM repeat"/>
    <property type="match status" value="1"/>
</dbReference>
<dbReference type="InterPro" id="IPR045967">
    <property type="entry name" value="HAM1-like_N"/>
</dbReference>
<proteinExistence type="predicted"/>